<keyword evidence="1" id="KW-1133">Transmembrane helix</keyword>
<reference evidence="2 3" key="1">
    <citation type="submission" date="2023-12" db="EMBL/GenBank/DDBJ databases">
        <title>Friends and Foes: Symbiotic and Algicidal bacterial influence on Karenia brevis blooms.</title>
        <authorList>
            <person name="Fei C."/>
            <person name="Mohamed A.R."/>
            <person name="Booker A."/>
            <person name="Arshad M."/>
            <person name="Klass S."/>
            <person name="Ahn S."/>
            <person name="Gilbert P.M."/>
            <person name="Heil C.A."/>
            <person name="Martinez J.M."/>
            <person name="Amin S.A."/>
        </authorList>
    </citation>
    <scope>NUCLEOTIDE SEQUENCE [LARGE SCALE GENOMIC DNA]</scope>
    <source>
        <strain evidence="2 3">CE15</strain>
    </source>
</reference>
<evidence type="ECO:0000313" key="3">
    <source>
        <dbReference type="Proteomes" id="UP001382455"/>
    </source>
</evidence>
<accession>A0ABU8EYG0</accession>
<protein>
    <recommendedName>
        <fullName evidence="4">DUF308 domain-containing protein</fullName>
    </recommendedName>
</protein>
<evidence type="ECO:0000313" key="2">
    <source>
        <dbReference type="EMBL" id="MEI4552008.1"/>
    </source>
</evidence>
<gene>
    <name evidence="2" type="ORF">WAE96_20190</name>
</gene>
<keyword evidence="3" id="KW-1185">Reference proteome</keyword>
<name>A0ABU8EYG0_9GAMM</name>
<dbReference type="Proteomes" id="UP001382455">
    <property type="component" value="Unassembled WGS sequence"/>
</dbReference>
<organism evidence="2 3">
    <name type="scientific">Pseudoalteromonas spongiae</name>
    <dbReference type="NCBI Taxonomy" id="298657"/>
    <lineage>
        <taxon>Bacteria</taxon>
        <taxon>Pseudomonadati</taxon>
        <taxon>Pseudomonadota</taxon>
        <taxon>Gammaproteobacteria</taxon>
        <taxon>Alteromonadales</taxon>
        <taxon>Pseudoalteromonadaceae</taxon>
        <taxon>Pseudoalteromonas</taxon>
    </lineage>
</organism>
<dbReference type="Pfam" id="PF22765">
    <property type="entry name" value="DUF7010"/>
    <property type="match status" value="1"/>
</dbReference>
<sequence>MKTLEQYREEYKQKKLLAMPIAGCLTWAVLGILATFINSQYMGLITFIGTGMIFYIALGVAKLTNEALFVKKSERNPFDNLFLSTVLMSLMGYGLVIPMTQLDHTTVPLSVGIISGLMWLPLSWTLQHPLGIIHTVTRTVSLVILWYLFPEDRFVVLPFAIVLIYLFSIYQLYSRWQNQLKQTHSTALNVGQNG</sequence>
<feature type="transmembrane region" description="Helical" evidence="1">
    <location>
        <begin position="106"/>
        <end position="124"/>
    </location>
</feature>
<feature type="transmembrane region" description="Helical" evidence="1">
    <location>
        <begin position="155"/>
        <end position="173"/>
    </location>
</feature>
<keyword evidence="1" id="KW-0812">Transmembrane</keyword>
<proteinExistence type="predicted"/>
<evidence type="ECO:0000256" key="1">
    <source>
        <dbReference type="SAM" id="Phobius"/>
    </source>
</evidence>
<feature type="transmembrane region" description="Helical" evidence="1">
    <location>
        <begin position="43"/>
        <end position="61"/>
    </location>
</feature>
<evidence type="ECO:0008006" key="4">
    <source>
        <dbReference type="Google" id="ProtNLM"/>
    </source>
</evidence>
<comment type="caution">
    <text evidence="2">The sequence shown here is derived from an EMBL/GenBank/DDBJ whole genome shotgun (WGS) entry which is preliminary data.</text>
</comment>
<dbReference type="InterPro" id="IPR053824">
    <property type="entry name" value="DUF7010"/>
</dbReference>
<feature type="transmembrane region" description="Helical" evidence="1">
    <location>
        <begin position="16"/>
        <end position="37"/>
    </location>
</feature>
<keyword evidence="1" id="KW-0472">Membrane</keyword>
<dbReference type="RefSeq" id="WP_336436882.1">
    <property type="nucleotide sequence ID" value="NZ_JBAWKS010000002.1"/>
</dbReference>
<feature type="transmembrane region" description="Helical" evidence="1">
    <location>
        <begin position="131"/>
        <end position="149"/>
    </location>
</feature>
<dbReference type="EMBL" id="JBAWKS010000002">
    <property type="protein sequence ID" value="MEI4552008.1"/>
    <property type="molecule type" value="Genomic_DNA"/>
</dbReference>
<feature type="transmembrane region" description="Helical" evidence="1">
    <location>
        <begin position="81"/>
        <end position="100"/>
    </location>
</feature>